<dbReference type="EC" id="2.3.1.225" evidence="8"/>
<dbReference type="PANTHER" id="PTHR22883:SF23">
    <property type="entry name" value="PALMITOYLTRANSFERASE ZDHHC6"/>
    <property type="match status" value="1"/>
</dbReference>
<dbReference type="GO" id="GO:0006612">
    <property type="term" value="P:protein targeting to membrane"/>
    <property type="evidence" value="ECO:0007669"/>
    <property type="project" value="TreeGrafter"/>
</dbReference>
<feature type="transmembrane region" description="Helical" evidence="8">
    <location>
        <begin position="180"/>
        <end position="202"/>
    </location>
</feature>
<protein>
    <recommendedName>
        <fullName evidence="8">Palmitoyltransferase</fullName>
        <ecNumber evidence="8">2.3.1.225</ecNumber>
    </recommendedName>
</protein>
<dbReference type="AlphaFoldDB" id="W4ICZ0"/>
<comment type="domain">
    <text evidence="8">The DHHC domain is required for palmitoyltransferase activity.</text>
</comment>
<dbReference type="Pfam" id="PF01529">
    <property type="entry name" value="DHHC"/>
    <property type="match status" value="1"/>
</dbReference>
<evidence type="ECO:0000313" key="11">
    <source>
        <dbReference type="EMBL" id="ETW41005.1"/>
    </source>
</evidence>
<proteinExistence type="inferred from homology"/>
<dbReference type="InterPro" id="IPR002110">
    <property type="entry name" value="Ankyrin_rpt"/>
</dbReference>
<dbReference type="InterPro" id="IPR036770">
    <property type="entry name" value="Ankyrin_rpt-contain_sf"/>
</dbReference>
<name>W4ICZ0_PLAFA</name>
<evidence type="ECO:0000259" key="10">
    <source>
        <dbReference type="Pfam" id="PF01529"/>
    </source>
</evidence>
<evidence type="ECO:0000256" key="6">
    <source>
        <dbReference type="ARBA" id="ARBA00023315"/>
    </source>
</evidence>
<organism evidence="11 12">
    <name type="scientific">Plasmodium falciparum NF135/5.C10</name>
    <dbReference type="NCBI Taxonomy" id="1036726"/>
    <lineage>
        <taxon>Eukaryota</taxon>
        <taxon>Sar</taxon>
        <taxon>Alveolata</taxon>
        <taxon>Apicomplexa</taxon>
        <taxon>Aconoidasida</taxon>
        <taxon>Haemosporida</taxon>
        <taxon>Plasmodiidae</taxon>
        <taxon>Plasmodium</taxon>
        <taxon>Plasmodium (Laverania)</taxon>
    </lineage>
</organism>
<feature type="transmembrane region" description="Helical" evidence="8">
    <location>
        <begin position="151"/>
        <end position="168"/>
    </location>
</feature>
<gene>
    <name evidence="11" type="ORF">PFNF135_04640</name>
</gene>
<dbReference type="OrthoDB" id="9909019at2759"/>
<evidence type="ECO:0000256" key="8">
    <source>
        <dbReference type="RuleBase" id="RU079119"/>
    </source>
</evidence>
<evidence type="ECO:0000256" key="3">
    <source>
        <dbReference type="ARBA" id="ARBA00022692"/>
    </source>
</evidence>
<feature type="domain" description="Palmitoyltransferase DHHC" evidence="10">
    <location>
        <begin position="543"/>
        <end position="661"/>
    </location>
</feature>
<keyword evidence="2 8" id="KW-0808">Transferase</keyword>
<feature type="region of interest" description="Disordered" evidence="9">
    <location>
        <begin position="74"/>
        <end position="100"/>
    </location>
</feature>
<evidence type="ECO:0000256" key="4">
    <source>
        <dbReference type="ARBA" id="ARBA00022989"/>
    </source>
</evidence>
<reference evidence="11 12" key="1">
    <citation type="submission" date="2013-02" db="EMBL/GenBank/DDBJ databases">
        <title>The Genome Annotation of Plasmodium falciparum NF135/5.C10.</title>
        <authorList>
            <consortium name="The Broad Institute Genome Sequencing Platform"/>
            <consortium name="The Broad Institute Genome Sequencing Center for Infectious Disease"/>
            <person name="Neafsey D."/>
            <person name="Hoffman S."/>
            <person name="Volkman S."/>
            <person name="Rosenthal P."/>
            <person name="Walker B."/>
            <person name="Young S.K."/>
            <person name="Zeng Q."/>
            <person name="Gargeya S."/>
            <person name="Fitzgerald M."/>
            <person name="Haas B."/>
            <person name="Abouelleil A."/>
            <person name="Allen A.W."/>
            <person name="Alvarado L."/>
            <person name="Arachchi H.M."/>
            <person name="Berlin A.M."/>
            <person name="Chapman S.B."/>
            <person name="Gainer-Dewar J."/>
            <person name="Goldberg J."/>
            <person name="Griggs A."/>
            <person name="Gujja S."/>
            <person name="Hansen M."/>
            <person name="Howarth C."/>
            <person name="Imamovic A."/>
            <person name="Ireland A."/>
            <person name="Larimer J."/>
            <person name="McCowan C."/>
            <person name="Murphy C."/>
            <person name="Pearson M."/>
            <person name="Poon T.W."/>
            <person name="Priest M."/>
            <person name="Roberts A."/>
            <person name="Saif S."/>
            <person name="Shea T."/>
            <person name="Sisk P."/>
            <person name="Sykes S."/>
            <person name="Wortman J."/>
            <person name="Nusbaum C."/>
            <person name="Birren B."/>
        </authorList>
    </citation>
    <scope>NUCLEOTIDE SEQUENCE [LARGE SCALE GENOMIC DNA]</scope>
    <source>
        <strain evidence="11 12">NF135/5.C10</strain>
    </source>
</reference>
<keyword evidence="6 8" id="KW-0012">Acyltransferase</keyword>
<dbReference type="GO" id="GO:0016020">
    <property type="term" value="C:membrane"/>
    <property type="evidence" value="ECO:0007669"/>
    <property type="project" value="UniProtKB-SubCell"/>
</dbReference>
<evidence type="ECO:0000256" key="1">
    <source>
        <dbReference type="ARBA" id="ARBA00004141"/>
    </source>
</evidence>
<dbReference type="GO" id="GO:0005783">
    <property type="term" value="C:endoplasmic reticulum"/>
    <property type="evidence" value="ECO:0007669"/>
    <property type="project" value="TreeGrafter"/>
</dbReference>
<comment type="similarity">
    <text evidence="7">Belongs to the DHHC palmitoyltransferase family. PFA5 subfamily.</text>
</comment>
<evidence type="ECO:0000256" key="5">
    <source>
        <dbReference type="ARBA" id="ARBA00023136"/>
    </source>
</evidence>
<dbReference type="GO" id="GO:0019706">
    <property type="term" value="F:protein-cysteine S-palmitoyltransferase activity"/>
    <property type="evidence" value="ECO:0007669"/>
    <property type="project" value="UniProtKB-EC"/>
</dbReference>
<sequence length="746" mass="89062">MENIEKENKEENYLDRLTNLFKYLTLGVEKNNSTEKNSTHSIKYDGHKNSLQQVVYNLKLKRASELSVPHRILGNTSISKNDSDKERDNNTKKEENDDTRDSQIYDHNICGLIKEHQDIQTISLQQEDDKKVYFYSSNAERDIKSHSKQTPLFWAICSNNILMIYILNKYGSNLFQEDDKGYNCLIISIQYNHILAFFYLLYLNIAITHKDYNNCTVIDWAAYNNNLFFLRFFSIFMNNLYSLNLNTPTSTLHKAIIGNSYEACVYLIMNKHQNVYDIGTDDKKTILQFVEDNKSKIDPRIYQFLNSKQVYRICQKKANRNIDRNRNFLYEANGTIGPYTIKKKKKLPIFLSIYTKYIENKAILLYPLMLLFLYVYLNITYFLYARKYINGQQLYLDLFHPFLFVIYYFVVTSNPGYLENNKNNVPNINLEGKKKKDMNMKCRNGDNDKDTYNDVDTKDEEYKDKPLNDYDKKANNKERPKENITFQYIIKNITDEINRYERKYKLVEFAKRIKKENIFELKNSMEINWDIPPIEFTEINMNMLCPTCFLFKNIRTKHCSLCDKCVEIFDHHCDFTLNCMGIENARIFLLWILLNIFFSFSIIYIYGWFIFNSSLNYYNIKFYIILMAIVLSILIIYFMGAIFIRSIMNILENITSNEKFKIYTYKTFFTYELTMDEKKQPTVIRKFKNPFDQGMLFNFINFLTKSKTKLIKKEKQFIIIDKNIKSQKLTEFVDKLNKRLNEMNIE</sequence>
<feature type="region of interest" description="Disordered" evidence="9">
    <location>
        <begin position="439"/>
        <end position="458"/>
    </location>
</feature>
<feature type="transmembrane region" description="Helical" evidence="8">
    <location>
        <begin position="622"/>
        <end position="644"/>
    </location>
</feature>
<evidence type="ECO:0000256" key="9">
    <source>
        <dbReference type="SAM" id="MobiDB-lite"/>
    </source>
</evidence>
<comment type="subcellular location">
    <subcellularLocation>
        <location evidence="1">Membrane</location>
        <topology evidence="1">Multi-pass membrane protein</topology>
    </subcellularLocation>
</comment>
<dbReference type="PROSITE" id="PS50216">
    <property type="entry name" value="DHHC"/>
    <property type="match status" value="1"/>
</dbReference>
<dbReference type="SUPFAM" id="SSF48403">
    <property type="entry name" value="Ankyrin repeat"/>
    <property type="match status" value="1"/>
</dbReference>
<accession>W4ICZ0</accession>
<evidence type="ECO:0000313" key="12">
    <source>
        <dbReference type="Proteomes" id="UP000019114"/>
    </source>
</evidence>
<dbReference type="Gene3D" id="1.25.40.20">
    <property type="entry name" value="Ankyrin repeat-containing domain"/>
    <property type="match status" value="1"/>
</dbReference>
<keyword evidence="5 8" id="KW-0472">Membrane</keyword>
<feature type="transmembrane region" description="Helical" evidence="8">
    <location>
        <begin position="399"/>
        <end position="418"/>
    </location>
</feature>
<dbReference type="PANTHER" id="PTHR22883">
    <property type="entry name" value="ZINC FINGER DHHC DOMAIN CONTAINING PROTEIN"/>
    <property type="match status" value="1"/>
</dbReference>
<dbReference type="EMBL" id="KI926064">
    <property type="protein sequence ID" value="ETW41005.1"/>
    <property type="molecule type" value="Genomic_DNA"/>
</dbReference>
<evidence type="ECO:0000256" key="2">
    <source>
        <dbReference type="ARBA" id="ARBA00022679"/>
    </source>
</evidence>
<feature type="transmembrane region" description="Helical" evidence="8">
    <location>
        <begin position="363"/>
        <end position="384"/>
    </location>
</feature>
<evidence type="ECO:0000256" key="7">
    <source>
        <dbReference type="ARBA" id="ARBA00038298"/>
    </source>
</evidence>
<dbReference type="InterPro" id="IPR039859">
    <property type="entry name" value="PFA4/ZDH16/20/ERF2-like"/>
</dbReference>
<dbReference type="SMART" id="SM00248">
    <property type="entry name" value="ANK"/>
    <property type="match status" value="4"/>
</dbReference>
<dbReference type="GO" id="GO:0005794">
    <property type="term" value="C:Golgi apparatus"/>
    <property type="evidence" value="ECO:0007669"/>
    <property type="project" value="TreeGrafter"/>
</dbReference>
<reference evidence="11 12" key="2">
    <citation type="submission" date="2013-02" db="EMBL/GenBank/DDBJ databases">
        <title>The Genome Sequence of Plasmodium falciparum NF135/5.C10.</title>
        <authorList>
            <consortium name="The Broad Institute Genome Sequencing Platform"/>
            <consortium name="The Broad Institute Genome Sequencing Center for Infectious Disease"/>
            <person name="Neafsey D."/>
            <person name="Cheeseman I."/>
            <person name="Volkman S."/>
            <person name="Adams J."/>
            <person name="Walker B."/>
            <person name="Young S.K."/>
            <person name="Zeng Q."/>
            <person name="Gargeya S."/>
            <person name="Fitzgerald M."/>
            <person name="Haas B."/>
            <person name="Abouelleil A."/>
            <person name="Alvarado L."/>
            <person name="Arachchi H.M."/>
            <person name="Berlin A.M."/>
            <person name="Chapman S.B."/>
            <person name="Dewar J."/>
            <person name="Goldberg J."/>
            <person name="Griggs A."/>
            <person name="Gujja S."/>
            <person name="Hansen M."/>
            <person name="Howarth C."/>
            <person name="Imamovic A."/>
            <person name="Larimer J."/>
            <person name="McCowan C."/>
            <person name="Murphy C."/>
            <person name="Neiman D."/>
            <person name="Pearson M."/>
            <person name="Priest M."/>
            <person name="Roberts A."/>
            <person name="Saif S."/>
            <person name="Shea T."/>
            <person name="Sisk P."/>
            <person name="Sykes S."/>
            <person name="Wortman J."/>
            <person name="Nusbaum C."/>
            <person name="Birren B."/>
        </authorList>
    </citation>
    <scope>NUCLEOTIDE SEQUENCE [LARGE SCALE GENOMIC DNA]</scope>
    <source>
        <strain evidence="11 12">NF135/5.C10</strain>
    </source>
</reference>
<dbReference type="InterPro" id="IPR001594">
    <property type="entry name" value="Palmitoyltrfase_DHHC"/>
</dbReference>
<comment type="catalytic activity">
    <reaction evidence="8">
        <text>L-cysteinyl-[protein] + hexadecanoyl-CoA = S-hexadecanoyl-L-cysteinyl-[protein] + CoA</text>
        <dbReference type="Rhea" id="RHEA:36683"/>
        <dbReference type="Rhea" id="RHEA-COMP:10131"/>
        <dbReference type="Rhea" id="RHEA-COMP:11032"/>
        <dbReference type="ChEBI" id="CHEBI:29950"/>
        <dbReference type="ChEBI" id="CHEBI:57287"/>
        <dbReference type="ChEBI" id="CHEBI:57379"/>
        <dbReference type="ChEBI" id="CHEBI:74151"/>
        <dbReference type="EC" id="2.3.1.225"/>
    </reaction>
</comment>
<feature type="transmembrane region" description="Helical" evidence="8">
    <location>
        <begin position="588"/>
        <end position="610"/>
    </location>
</feature>
<keyword evidence="4 8" id="KW-1133">Transmembrane helix</keyword>
<dbReference type="Proteomes" id="UP000019114">
    <property type="component" value="Unassembled WGS sequence"/>
</dbReference>
<keyword evidence="3 8" id="KW-0812">Transmembrane</keyword>
<feature type="compositionally biased region" description="Basic and acidic residues" evidence="9">
    <location>
        <begin position="81"/>
        <end position="100"/>
    </location>
</feature>